<dbReference type="GO" id="GO:0004252">
    <property type="term" value="F:serine-type endopeptidase activity"/>
    <property type="evidence" value="ECO:0007669"/>
    <property type="project" value="UniProtKB-UniRule"/>
</dbReference>
<gene>
    <name evidence="9" type="ORF">BQ4739_LOCUS1961</name>
</gene>
<dbReference type="InterPro" id="IPR022398">
    <property type="entry name" value="Peptidase_S8_His-AS"/>
</dbReference>
<proteinExistence type="inferred from homology"/>
<organism evidence="9 10">
    <name type="scientific">Tetradesmus obliquus</name>
    <name type="common">Green alga</name>
    <name type="synonym">Acutodesmus obliquus</name>
    <dbReference type="NCBI Taxonomy" id="3088"/>
    <lineage>
        <taxon>Eukaryota</taxon>
        <taxon>Viridiplantae</taxon>
        <taxon>Chlorophyta</taxon>
        <taxon>core chlorophytes</taxon>
        <taxon>Chlorophyceae</taxon>
        <taxon>CS clade</taxon>
        <taxon>Sphaeropleales</taxon>
        <taxon>Scenedesmaceae</taxon>
        <taxon>Tetradesmus</taxon>
    </lineage>
</organism>
<evidence type="ECO:0000259" key="8">
    <source>
        <dbReference type="Pfam" id="PF00082"/>
    </source>
</evidence>
<evidence type="ECO:0000313" key="9">
    <source>
        <dbReference type="EMBL" id="SZX61472.1"/>
    </source>
</evidence>
<evidence type="ECO:0000256" key="6">
    <source>
        <dbReference type="RuleBase" id="RU003355"/>
    </source>
</evidence>
<feature type="active site" description="Charge relay system" evidence="5">
    <location>
        <position position="577"/>
    </location>
</feature>
<feature type="domain" description="Peptidase S8/S53" evidence="8">
    <location>
        <begin position="361"/>
        <end position="588"/>
    </location>
</feature>
<dbReference type="PRINTS" id="PR00723">
    <property type="entry name" value="SUBTILISIN"/>
</dbReference>
<dbReference type="InterPro" id="IPR023827">
    <property type="entry name" value="Peptidase_S8_Asp-AS"/>
</dbReference>
<dbReference type="InterPro" id="IPR036852">
    <property type="entry name" value="Peptidase_S8/S53_dom_sf"/>
</dbReference>
<dbReference type="AlphaFoldDB" id="A0A383V9M4"/>
<dbReference type="PROSITE" id="PS00137">
    <property type="entry name" value="SUBTILASE_HIS"/>
    <property type="match status" value="1"/>
</dbReference>
<feature type="active site" description="Charge relay system" evidence="5">
    <location>
        <position position="397"/>
    </location>
</feature>
<dbReference type="InterPro" id="IPR000209">
    <property type="entry name" value="Peptidase_S8/S53_dom"/>
</dbReference>
<dbReference type="GO" id="GO:0006508">
    <property type="term" value="P:proteolysis"/>
    <property type="evidence" value="ECO:0007669"/>
    <property type="project" value="UniProtKB-KW"/>
</dbReference>
<comment type="similarity">
    <text evidence="1 5 6">Belongs to the peptidase S8 family.</text>
</comment>
<sequence length="654" mass="68055">MGLLALLLCHAVALDNDQVVNDVDSAAETEIGVAAAASSAGQGSTVPGSARPATVEQRRDSFSSTTVCLAGQLIPNEYIVVFRKGADVRAATASVRARAVSLVQTASISSSSSSSSERVSPAAAELAVTVVSVAEAPSSSQPGQAVLRVAGTGLSSRAVKAALAGPQVQTVLQDSCVTIATDAMTQRGSSSSNGMRRALLQEQQQPVAAAAAAAAARRSGWRTRHRPSLSPPPSPSPQPTAAAVNCSGHFTAWEPCGLNHAPMWQACMTYTTYVIDVPAANGGARCPRRTGFKSWKACNPSECGLGPTPPIGVLPVVALNATERAIWAMQRVGAFNSTDRTVVDISAAMQLEKNKDLFAVVIDTGIDSGHPELNVIGFKDMRDEPGSLWYNKDGNGHGTHVAGIIGARRNDRAIVGVAPGMPLYAIKVMSAEGKGKKSTVLEAFREVIAMLEAGRKIAVLNLSFVMSTGDAPLDPEDFKVTCDLLKQIAGYGVSTSAAAGNVYGKNLQWFLPGACPDVMAVTSLNRYDYPSDFSNAALPTAAPAVLNSVMAAPGEDIISTYPTYLPMGPFAKLDGTSQATPFVSGGFILCLLTEKCKRSDVPGEVAAAAVNFPVLQGLAKEFPCGKLPGGCGPDWGMPDAYYGYMVNISSFRAS</sequence>
<dbReference type="Proteomes" id="UP000256970">
    <property type="component" value="Unassembled WGS sequence"/>
</dbReference>
<dbReference type="Gene3D" id="3.40.50.200">
    <property type="entry name" value="Peptidase S8/S53 domain"/>
    <property type="match status" value="1"/>
</dbReference>
<keyword evidence="3 5" id="KW-0378">Hydrolase</keyword>
<keyword evidence="2 5" id="KW-0645">Protease</keyword>
<dbReference type="InterPro" id="IPR015500">
    <property type="entry name" value="Peptidase_S8_subtilisin-rel"/>
</dbReference>
<evidence type="ECO:0000256" key="5">
    <source>
        <dbReference type="PROSITE-ProRule" id="PRU01240"/>
    </source>
</evidence>
<dbReference type="PANTHER" id="PTHR43806:SF11">
    <property type="entry name" value="CEREVISIN-RELATED"/>
    <property type="match status" value="1"/>
</dbReference>
<accession>A0A383V9M4</accession>
<dbReference type="PROSITE" id="PS51892">
    <property type="entry name" value="SUBTILASE"/>
    <property type="match status" value="1"/>
</dbReference>
<dbReference type="InterPro" id="IPR050131">
    <property type="entry name" value="Peptidase_S8_subtilisin-like"/>
</dbReference>
<reference evidence="9 10" key="1">
    <citation type="submission" date="2016-10" db="EMBL/GenBank/DDBJ databases">
        <authorList>
            <person name="Cai Z."/>
        </authorList>
    </citation>
    <scope>NUCLEOTIDE SEQUENCE [LARGE SCALE GENOMIC DNA]</scope>
</reference>
<keyword evidence="4 5" id="KW-0720">Serine protease</keyword>
<dbReference type="SUPFAM" id="SSF52743">
    <property type="entry name" value="Subtilisin-like"/>
    <property type="match status" value="1"/>
</dbReference>
<keyword evidence="10" id="KW-1185">Reference proteome</keyword>
<dbReference type="PANTHER" id="PTHR43806">
    <property type="entry name" value="PEPTIDASE S8"/>
    <property type="match status" value="1"/>
</dbReference>
<evidence type="ECO:0000256" key="1">
    <source>
        <dbReference type="ARBA" id="ARBA00011073"/>
    </source>
</evidence>
<dbReference type="EMBL" id="FNXT01000147">
    <property type="protein sequence ID" value="SZX61472.1"/>
    <property type="molecule type" value="Genomic_DNA"/>
</dbReference>
<evidence type="ECO:0000256" key="4">
    <source>
        <dbReference type="ARBA" id="ARBA00022825"/>
    </source>
</evidence>
<feature type="region of interest" description="Disordered" evidence="7">
    <location>
        <begin position="211"/>
        <end position="242"/>
    </location>
</feature>
<evidence type="ECO:0000256" key="2">
    <source>
        <dbReference type="ARBA" id="ARBA00022670"/>
    </source>
</evidence>
<evidence type="ECO:0000256" key="7">
    <source>
        <dbReference type="SAM" id="MobiDB-lite"/>
    </source>
</evidence>
<dbReference type="Pfam" id="PF00082">
    <property type="entry name" value="Peptidase_S8"/>
    <property type="match status" value="1"/>
</dbReference>
<evidence type="ECO:0000313" key="10">
    <source>
        <dbReference type="Proteomes" id="UP000256970"/>
    </source>
</evidence>
<dbReference type="InterPro" id="IPR023828">
    <property type="entry name" value="Peptidase_S8_Ser-AS"/>
</dbReference>
<dbReference type="PROSITE" id="PS00138">
    <property type="entry name" value="SUBTILASE_SER"/>
    <property type="match status" value="1"/>
</dbReference>
<evidence type="ECO:0000256" key="3">
    <source>
        <dbReference type="ARBA" id="ARBA00022801"/>
    </source>
</evidence>
<feature type="active site" description="Charge relay system" evidence="5">
    <location>
        <position position="363"/>
    </location>
</feature>
<protein>
    <recommendedName>
        <fullName evidence="8">Peptidase S8/S53 domain-containing protein</fullName>
    </recommendedName>
</protein>
<feature type="compositionally biased region" description="Pro residues" evidence="7">
    <location>
        <begin position="229"/>
        <end position="238"/>
    </location>
</feature>
<dbReference type="PROSITE" id="PS00136">
    <property type="entry name" value="SUBTILASE_ASP"/>
    <property type="match status" value="1"/>
</dbReference>
<name>A0A383V9M4_TETOB</name>